<feature type="active site" description="Proton donor" evidence="4">
    <location>
        <position position="189"/>
    </location>
</feature>
<evidence type="ECO:0000256" key="3">
    <source>
        <dbReference type="ARBA" id="ARBA00023295"/>
    </source>
</evidence>
<evidence type="ECO:0000256" key="6">
    <source>
        <dbReference type="RuleBase" id="RU361187"/>
    </source>
</evidence>
<keyword evidence="3 6" id="KW-0326">Glycosidase</keyword>
<dbReference type="EMBL" id="LYPA01000080">
    <property type="protein sequence ID" value="OBR62301.1"/>
    <property type="molecule type" value="Genomic_DNA"/>
</dbReference>
<feature type="site" description="Important for catalytic activity, responsible for pKa modulation of the active site Glu and correct orientation of both the proton donor and substrate" evidence="5">
    <location>
        <position position="130"/>
    </location>
</feature>
<feature type="active site" description="Proton acceptor" evidence="4">
    <location>
        <position position="17"/>
    </location>
</feature>
<evidence type="ECO:0000259" key="7">
    <source>
        <dbReference type="Pfam" id="PF17851"/>
    </source>
</evidence>
<keyword evidence="9" id="KW-1185">Reference proteome</keyword>
<evidence type="ECO:0000256" key="5">
    <source>
        <dbReference type="PIRSR" id="PIRSR606710-2"/>
    </source>
</evidence>
<dbReference type="Pfam" id="PF04616">
    <property type="entry name" value="Glyco_hydro_43"/>
    <property type="match status" value="1"/>
</dbReference>
<dbReference type="AlphaFoldDB" id="A0A1A5Y9J9"/>
<dbReference type="InterPro" id="IPR006710">
    <property type="entry name" value="Glyco_hydro_43"/>
</dbReference>
<proteinExistence type="inferred from homology"/>
<evidence type="ECO:0000313" key="8">
    <source>
        <dbReference type="EMBL" id="OBR62301.1"/>
    </source>
</evidence>
<dbReference type="GO" id="GO:0005975">
    <property type="term" value="P:carbohydrate metabolic process"/>
    <property type="evidence" value="ECO:0007669"/>
    <property type="project" value="InterPro"/>
</dbReference>
<evidence type="ECO:0000256" key="4">
    <source>
        <dbReference type="PIRSR" id="PIRSR606710-1"/>
    </source>
</evidence>
<dbReference type="PANTHER" id="PTHR42812">
    <property type="entry name" value="BETA-XYLOSIDASE"/>
    <property type="match status" value="1"/>
</dbReference>
<dbReference type="InterPro" id="IPR051795">
    <property type="entry name" value="Glycosyl_Hydrlase_43"/>
</dbReference>
<protein>
    <submittedName>
        <fullName evidence="8">Beta-xylosidase</fullName>
    </submittedName>
</protein>
<dbReference type="CDD" id="cd09000">
    <property type="entry name" value="GH43_SXA-like"/>
    <property type="match status" value="1"/>
</dbReference>
<dbReference type="Gene3D" id="2.60.120.200">
    <property type="match status" value="1"/>
</dbReference>
<dbReference type="Proteomes" id="UP000092024">
    <property type="component" value="Unassembled WGS sequence"/>
</dbReference>
<dbReference type="PANTHER" id="PTHR42812:SF12">
    <property type="entry name" value="BETA-XYLOSIDASE-RELATED"/>
    <property type="match status" value="1"/>
</dbReference>
<accession>A0A1A5Y9J9</accession>
<dbReference type="InterPro" id="IPR013320">
    <property type="entry name" value="ConA-like_dom_sf"/>
</dbReference>
<name>A0A1A5Y9J9_9BACL</name>
<dbReference type="Gene3D" id="2.115.10.20">
    <property type="entry name" value="Glycosyl hydrolase domain, family 43"/>
    <property type="match status" value="1"/>
</dbReference>
<organism evidence="8 9">
    <name type="scientific">Paenibacillus oryzae</name>
    <dbReference type="NCBI Taxonomy" id="1844972"/>
    <lineage>
        <taxon>Bacteria</taxon>
        <taxon>Bacillati</taxon>
        <taxon>Bacillota</taxon>
        <taxon>Bacilli</taxon>
        <taxon>Bacillales</taxon>
        <taxon>Paenibacillaceae</taxon>
        <taxon>Paenibacillus</taxon>
    </lineage>
</organism>
<evidence type="ECO:0000256" key="2">
    <source>
        <dbReference type="ARBA" id="ARBA00022801"/>
    </source>
</evidence>
<comment type="caution">
    <text evidence="8">The sequence shown here is derived from an EMBL/GenBank/DDBJ whole genome shotgun (WGS) entry which is preliminary data.</text>
</comment>
<reference evidence="8 9" key="1">
    <citation type="submission" date="2016-05" db="EMBL/GenBank/DDBJ databases">
        <title>Paenibacillus oryzae. sp. nov., isolated from the rice root.</title>
        <authorList>
            <person name="Zhang J."/>
            <person name="Zhang X."/>
        </authorList>
    </citation>
    <scope>NUCLEOTIDE SEQUENCE [LARGE SCALE GENOMIC DNA]</scope>
    <source>
        <strain evidence="8 9">1DrF-4</strain>
    </source>
</reference>
<dbReference type="InterPro" id="IPR041542">
    <property type="entry name" value="GH43_C2"/>
</dbReference>
<comment type="similarity">
    <text evidence="1 6">Belongs to the glycosyl hydrolase 43 family.</text>
</comment>
<sequence>MIQKPIQNPILRGFNPDPSIVRVGDDYYIATSTFEWFPGVQIHHSRDLVNWRLLTHPLTRKSQLDMAGNPDSGGIWAPCLSYSDGIFYLIYTDVKSHLGPFKDTINYLVTSEHITGPWSEPVYLNSSGFDPSLFHDEDGRKWLLNLVWDHRKGKNPFGGIVMQQYCTEQKKLIGPVFPLFNGTELGLTEGPHLYRHGDYYYLMTAEGGTRFGHAATVARSASLFGPYEADPAGPLITSADDPSLYLQRAGHASLVETQGGEFYIAHLCGRPLRPSMQCNLGRETALQRVRWTEDGWLRLESGGHHPLNEVARPLLPEHPWPAEPEVDHFDGDGLSIHFQTLREPLQEQWASLKERPGFLRLRGRQSLYSAFEQSLIARRQQAFTAEAETCLEYDPQHYQQMAGLVYYYNQKNYYYLFVSWDETAGRCIGLMSSDRGIYDEPLDAPISVEGWDRIYLKLTLDYSRLQFHYSSDGLEWLPVGPVLDAGKISDENAETVVGHYLLDQGFTGAFIGLCAQDLGGTGKYADFDYFAYREMEER</sequence>
<dbReference type="RefSeq" id="WP_068687161.1">
    <property type="nucleotide sequence ID" value="NZ_LYPA01000080.1"/>
</dbReference>
<keyword evidence="2 6" id="KW-0378">Hydrolase</keyword>
<dbReference type="OrthoDB" id="9801455at2"/>
<feature type="domain" description="Beta-xylosidase C-terminal Concanavalin A-like" evidence="7">
    <location>
        <begin position="327"/>
        <end position="533"/>
    </location>
</feature>
<dbReference type="Pfam" id="PF17851">
    <property type="entry name" value="GH43_C2"/>
    <property type="match status" value="1"/>
</dbReference>
<dbReference type="SUPFAM" id="SSF49899">
    <property type="entry name" value="Concanavalin A-like lectins/glucanases"/>
    <property type="match status" value="1"/>
</dbReference>
<dbReference type="STRING" id="1844972.A7K91_01390"/>
<dbReference type="GO" id="GO:0004553">
    <property type="term" value="F:hydrolase activity, hydrolyzing O-glycosyl compounds"/>
    <property type="evidence" value="ECO:0007669"/>
    <property type="project" value="InterPro"/>
</dbReference>
<evidence type="ECO:0000256" key="1">
    <source>
        <dbReference type="ARBA" id="ARBA00009865"/>
    </source>
</evidence>
<dbReference type="InterPro" id="IPR023296">
    <property type="entry name" value="Glyco_hydro_beta-prop_sf"/>
</dbReference>
<evidence type="ECO:0000313" key="9">
    <source>
        <dbReference type="Proteomes" id="UP000092024"/>
    </source>
</evidence>
<gene>
    <name evidence="8" type="ORF">A7K91_01390</name>
</gene>
<dbReference type="SUPFAM" id="SSF75005">
    <property type="entry name" value="Arabinanase/levansucrase/invertase"/>
    <property type="match status" value="1"/>
</dbReference>